<organism evidence="2 3">
    <name type="scientific">Paracoccus aestuarii</name>
    <dbReference type="NCBI Taxonomy" id="453842"/>
    <lineage>
        <taxon>Bacteria</taxon>
        <taxon>Pseudomonadati</taxon>
        <taxon>Pseudomonadota</taxon>
        <taxon>Alphaproteobacteria</taxon>
        <taxon>Rhodobacterales</taxon>
        <taxon>Paracoccaceae</taxon>
        <taxon>Paracoccus</taxon>
    </lineage>
</organism>
<reference evidence="2 3" key="1">
    <citation type="submission" date="2018-09" db="EMBL/GenBank/DDBJ databases">
        <title>Paracoccus onubensis nov. sp. a moderate halophilic bacterium isolated from Gruta de las Maravillas (Aracena, Spain).</title>
        <authorList>
            <person name="Jurado V."/>
            <person name="Gutierrez-Patricio S."/>
            <person name="Gonzalez-Pimentel J.L."/>
            <person name="Laiz L."/>
            <person name="Saiz-Jimenez C."/>
        </authorList>
    </citation>
    <scope>NUCLEOTIDE SEQUENCE [LARGE SCALE GENOMIC DNA]</scope>
    <source>
        <strain evidence="2 3">DSM 19484</strain>
    </source>
</reference>
<comment type="caution">
    <text evidence="2">The sequence shown here is derived from an EMBL/GenBank/DDBJ whole genome shotgun (WGS) entry which is preliminary data.</text>
</comment>
<evidence type="ECO:0000313" key="2">
    <source>
        <dbReference type="EMBL" id="RJK97392.1"/>
    </source>
</evidence>
<keyword evidence="3" id="KW-1185">Reference proteome</keyword>
<dbReference type="Pfam" id="PF05159">
    <property type="entry name" value="Capsule_synth"/>
    <property type="match status" value="1"/>
</dbReference>
<evidence type="ECO:0000256" key="1">
    <source>
        <dbReference type="SAM" id="MobiDB-lite"/>
    </source>
</evidence>
<dbReference type="SUPFAM" id="SSF53756">
    <property type="entry name" value="UDP-Glycosyltransferase/glycogen phosphorylase"/>
    <property type="match status" value="1"/>
</dbReference>
<feature type="region of interest" description="Disordered" evidence="1">
    <location>
        <begin position="1"/>
        <end position="21"/>
    </location>
</feature>
<gene>
    <name evidence="2" type="ORF">D3P06_16660</name>
</gene>
<dbReference type="AlphaFoldDB" id="A0A418ZR34"/>
<feature type="compositionally biased region" description="Low complexity" evidence="1">
    <location>
        <begin position="11"/>
        <end position="21"/>
    </location>
</feature>
<name>A0A418ZR34_9RHOB</name>
<dbReference type="Proteomes" id="UP000285530">
    <property type="component" value="Unassembled WGS sequence"/>
</dbReference>
<evidence type="ECO:0000313" key="3">
    <source>
        <dbReference type="Proteomes" id="UP000285530"/>
    </source>
</evidence>
<proteinExistence type="predicted"/>
<dbReference type="RefSeq" id="WP_119887614.1">
    <property type="nucleotide sequence ID" value="NZ_QZEV01000133.1"/>
</dbReference>
<dbReference type="OrthoDB" id="9794206at2"/>
<dbReference type="GO" id="GO:0000271">
    <property type="term" value="P:polysaccharide biosynthetic process"/>
    <property type="evidence" value="ECO:0007669"/>
    <property type="project" value="InterPro"/>
</dbReference>
<protein>
    <submittedName>
        <fullName evidence="2">Capsular biosynthesis protein</fullName>
    </submittedName>
</protein>
<accession>A0A418ZR34</accession>
<dbReference type="InterPro" id="IPR007833">
    <property type="entry name" value="Capsule_polysaccharide_synth"/>
</dbReference>
<sequence length="448" mass="50803">MFHAGPHLSDPAPQARPDAPAAPEGRVFLMLQGPHGPFFDRLGRLLRAAGATVWRCGFNAGDEFFWSDPARFLRHEGSVADWPDHLQAILDDKGVTDIVLYGDVRPIHATARRLAAERGIRVHVFEEGYLRPYWISYERQGSNGNSALMRIPLASMRAALREQVSEIRRPPAHWGDMRHHKFYGAFYHFLILVANRRYRAYAGHRAIPVIQEFRLNLRRLVLAPVYNLGRAVQWRRLRLSGVPYTLALMQLEHDSNFLGHSPFTRNAQFIRLLVEHFARSAPRHHHLVFKAHPLEDGRAGNRRAIREAAAEFGIPDRVHYIRGGKLAEILSHARAVVTVNSTGAQQALWRGIPVKTLGRAVYEKPGLVSEQPLDDFLARPEAPDPQAYRVFRDYLLQTSQIPGGFYAGRSRAHALRLVADMLLSHQDPYDTLAAGPILPRRQVSRHTQ</sequence>
<dbReference type="CDD" id="cd16441">
    <property type="entry name" value="beta_Kdo_transferase_KpsS"/>
    <property type="match status" value="1"/>
</dbReference>
<dbReference type="GO" id="GO:0015774">
    <property type="term" value="P:polysaccharide transport"/>
    <property type="evidence" value="ECO:0007669"/>
    <property type="project" value="InterPro"/>
</dbReference>
<dbReference type="EMBL" id="QZEV01000133">
    <property type="protein sequence ID" value="RJK97392.1"/>
    <property type="molecule type" value="Genomic_DNA"/>
</dbReference>